<dbReference type="InterPro" id="IPR010920">
    <property type="entry name" value="LSM_dom_sf"/>
</dbReference>
<dbReference type="InterPro" id="IPR014710">
    <property type="entry name" value="RmlC-like_jellyroll"/>
</dbReference>
<dbReference type="GO" id="GO:0005886">
    <property type="term" value="C:plasma membrane"/>
    <property type="evidence" value="ECO:0007669"/>
    <property type="project" value="UniProtKB-SubCell"/>
</dbReference>
<dbReference type="SUPFAM" id="SSF50182">
    <property type="entry name" value="Sm-like ribonucleoproteins"/>
    <property type="match status" value="1"/>
</dbReference>
<organism evidence="8 9">
    <name type="scientific">Ramlibacter lithotrophicus</name>
    <dbReference type="NCBI Taxonomy" id="2606681"/>
    <lineage>
        <taxon>Bacteria</taxon>
        <taxon>Pseudomonadati</taxon>
        <taxon>Pseudomonadota</taxon>
        <taxon>Betaproteobacteria</taxon>
        <taxon>Burkholderiales</taxon>
        <taxon>Comamonadaceae</taxon>
        <taxon>Ramlibacter</taxon>
    </lineage>
</organism>
<dbReference type="PANTHER" id="PTHR30566">
    <property type="entry name" value="YNAI-RELATED MECHANOSENSITIVE ION CHANNEL"/>
    <property type="match status" value="1"/>
</dbReference>
<dbReference type="InterPro" id="IPR000595">
    <property type="entry name" value="cNMP-bd_dom"/>
</dbReference>
<evidence type="ECO:0000256" key="4">
    <source>
        <dbReference type="ARBA" id="ARBA00022989"/>
    </source>
</evidence>
<dbReference type="InterPro" id="IPR011066">
    <property type="entry name" value="MscS_channel_C_sf"/>
</dbReference>
<sequence length="499" mass="53966">MNPSQLAGGRHQELFWMLLAAAAATLAFRLARPAEHRSLRVAWVLLALAFGAHALVALAPDAALGQAARGAALMLGGLAAIQVAGMLVFRGLLPAVHLALPRIAQDLTVTGLSVAWCLLWLRLSGVDPSQLFTTSAIITAVVAFSMQDTLGNVLGGVALQLDSSLRVGDWVRLDDMSGRVVDVRWRYTAIETRSRELVIVPNSWLMKNRFAVIRANGNVPLAWRRAIHFNIDPQAEPGMVTAALEHAVLDADIPHVLMNPRPSAILAEVGSGYCRYTLRYWLGDPQFDDPTDSAVRIHALAALERAGVAQGLPTEERLTIKDNENWRAAAARREFDRRVAAIRGTELFARLPAAEQEALASHLVHAPFAAGDLMTRQGAVAHWLYLIIRGEAKVQVDGPGGTVQVTTLRDGDVFGEMGMLTGEPRRATVVALTPVDCYRLDKDGFGQVLQQRPEIAREVSAIAEARNASTAQRLTQAGAPPPPHGDLLARILRFFSIAG</sequence>
<dbReference type="CDD" id="cd00038">
    <property type="entry name" value="CAP_ED"/>
    <property type="match status" value="1"/>
</dbReference>
<accession>A0A7X6I5B8</accession>
<feature type="transmembrane region" description="Helical" evidence="6">
    <location>
        <begin position="71"/>
        <end position="92"/>
    </location>
</feature>
<dbReference type="GO" id="GO:0008381">
    <property type="term" value="F:mechanosensitive monoatomic ion channel activity"/>
    <property type="evidence" value="ECO:0007669"/>
    <property type="project" value="UniProtKB-ARBA"/>
</dbReference>
<keyword evidence="5 6" id="KW-0472">Membrane</keyword>
<dbReference type="Gene3D" id="2.60.120.10">
    <property type="entry name" value="Jelly Rolls"/>
    <property type="match status" value="1"/>
</dbReference>
<keyword evidence="3 6" id="KW-0812">Transmembrane</keyword>
<gene>
    <name evidence="8" type="ORF">RAMLITH_03700</name>
</gene>
<dbReference type="InterPro" id="IPR023408">
    <property type="entry name" value="MscS_beta-dom_sf"/>
</dbReference>
<dbReference type="Pfam" id="PF00924">
    <property type="entry name" value="MS_channel_2nd"/>
    <property type="match status" value="1"/>
</dbReference>
<evidence type="ECO:0000313" key="9">
    <source>
        <dbReference type="Proteomes" id="UP000521868"/>
    </source>
</evidence>
<proteinExistence type="predicted"/>
<dbReference type="RefSeq" id="WP_168105960.1">
    <property type="nucleotide sequence ID" value="NZ_VTOX01000001.1"/>
</dbReference>
<dbReference type="AlphaFoldDB" id="A0A7X6I5B8"/>
<comment type="subcellular location">
    <subcellularLocation>
        <location evidence="1">Cell membrane</location>
        <topology evidence="1">Multi-pass membrane protein</topology>
    </subcellularLocation>
</comment>
<evidence type="ECO:0000313" key="8">
    <source>
        <dbReference type="EMBL" id="NKE64914.1"/>
    </source>
</evidence>
<dbReference type="InterPro" id="IPR018490">
    <property type="entry name" value="cNMP-bd_dom_sf"/>
</dbReference>
<comment type="caution">
    <text evidence="8">The sequence shown here is derived from an EMBL/GenBank/DDBJ whole genome shotgun (WGS) entry which is preliminary data.</text>
</comment>
<protein>
    <submittedName>
        <fullName evidence="8">Mechanosensitive ion channel</fullName>
    </submittedName>
</protein>
<dbReference type="PANTHER" id="PTHR30566:SF5">
    <property type="entry name" value="MECHANOSENSITIVE ION CHANNEL PROTEIN 1, MITOCHONDRIAL-RELATED"/>
    <property type="match status" value="1"/>
</dbReference>
<keyword evidence="9" id="KW-1185">Reference proteome</keyword>
<evidence type="ECO:0000256" key="2">
    <source>
        <dbReference type="ARBA" id="ARBA00022475"/>
    </source>
</evidence>
<feature type="transmembrane region" description="Helical" evidence="6">
    <location>
        <begin position="14"/>
        <end position="31"/>
    </location>
</feature>
<dbReference type="InterPro" id="IPR006685">
    <property type="entry name" value="MscS_channel_2nd"/>
</dbReference>
<evidence type="ECO:0000256" key="1">
    <source>
        <dbReference type="ARBA" id="ARBA00004651"/>
    </source>
</evidence>
<keyword evidence="2" id="KW-1003">Cell membrane</keyword>
<dbReference type="SMART" id="SM00100">
    <property type="entry name" value="cNMP"/>
    <property type="match status" value="1"/>
</dbReference>
<keyword evidence="4 6" id="KW-1133">Transmembrane helix</keyword>
<feature type="transmembrane region" description="Helical" evidence="6">
    <location>
        <begin position="38"/>
        <end position="59"/>
    </location>
</feature>
<reference evidence="8 9" key="1">
    <citation type="journal article" date="2020" name="Nature">
        <title>Bacterial chemolithoautotrophy via manganese oxidation.</title>
        <authorList>
            <person name="Yu H."/>
            <person name="Leadbetter J.R."/>
        </authorList>
    </citation>
    <scope>NUCLEOTIDE SEQUENCE [LARGE SCALE GENOMIC DNA]</scope>
    <source>
        <strain evidence="8 9">RBP-1</strain>
    </source>
</reference>
<evidence type="ECO:0000256" key="6">
    <source>
        <dbReference type="SAM" id="Phobius"/>
    </source>
</evidence>
<dbReference type="Pfam" id="PF00027">
    <property type="entry name" value="cNMP_binding"/>
    <property type="match status" value="1"/>
</dbReference>
<dbReference type="PROSITE" id="PS50042">
    <property type="entry name" value="CNMP_BINDING_3"/>
    <property type="match status" value="1"/>
</dbReference>
<evidence type="ECO:0000256" key="5">
    <source>
        <dbReference type="ARBA" id="ARBA00023136"/>
    </source>
</evidence>
<name>A0A7X6I5B8_9BURK</name>
<dbReference type="Gene3D" id="2.30.30.60">
    <property type="match status" value="1"/>
</dbReference>
<dbReference type="SUPFAM" id="SSF82689">
    <property type="entry name" value="Mechanosensitive channel protein MscS (YggB), C-terminal domain"/>
    <property type="match status" value="1"/>
</dbReference>
<dbReference type="SUPFAM" id="SSF51206">
    <property type="entry name" value="cAMP-binding domain-like"/>
    <property type="match status" value="1"/>
</dbReference>
<evidence type="ECO:0000259" key="7">
    <source>
        <dbReference type="PROSITE" id="PS50042"/>
    </source>
</evidence>
<dbReference type="EMBL" id="VTOX01000001">
    <property type="protein sequence ID" value="NKE64914.1"/>
    <property type="molecule type" value="Genomic_DNA"/>
</dbReference>
<evidence type="ECO:0000256" key="3">
    <source>
        <dbReference type="ARBA" id="ARBA00022692"/>
    </source>
</evidence>
<dbReference type="Proteomes" id="UP000521868">
    <property type="component" value="Unassembled WGS sequence"/>
</dbReference>
<feature type="domain" description="Cyclic nucleotide-binding" evidence="7">
    <location>
        <begin position="347"/>
        <end position="458"/>
    </location>
</feature>